<organism evidence="1 2">
    <name type="scientific">Vibrio harveyi</name>
    <name type="common">Beneckea harveyi</name>
    <dbReference type="NCBI Taxonomy" id="669"/>
    <lineage>
        <taxon>Bacteria</taxon>
        <taxon>Pseudomonadati</taxon>
        <taxon>Pseudomonadota</taxon>
        <taxon>Gammaproteobacteria</taxon>
        <taxon>Vibrionales</taxon>
        <taxon>Vibrionaceae</taxon>
        <taxon>Vibrio</taxon>
    </lineage>
</organism>
<sequence length="37" mass="4311">MKPTLAPRSLFQIGNQDPESVDLLFFLTAIWASFRYH</sequence>
<name>A0A454CWE2_VIBHA</name>
<dbReference type="Proteomes" id="UP000008367">
    <property type="component" value="Unassembled WGS sequence"/>
</dbReference>
<protein>
    <submittedName>
        <fullName evidence="1">Uncharacterized protein</fullName>
    </submittedName>
</protein>
<dbReference type="AlphaFoldDB" id="A0A454CWE2"/>
<dbReference type="EMBL" id="AJSR01001526">
    <property type="protein sequence ID" value="EKM30700.1"/>
    <property type="molecule type" value="Genomic_DNA"/>
</dbReference>
<gene>
    <name evidence="1" type="ORF">VCHENC02_3587</name>
</gene>
<comment type="caution">
    <text evidence="1">The sequence shown here is derived from an EMBL/GenBank/DDBJ whole genome shotgun (WGS) entry which is preliminary data.</text>
</comment>
<reference evidence="1 2" key="1">
    <citation type="submission" date="2012-10" db="EMBL/GenBank/DDBJ databases">
        <title>Genome sequence of Vibrio Cholerae HENC-02.</title>
        <authorList>
            <person name="Eppinger M."/>
            <person name="Hasan N.A."/>
            <person name="Sengamalay N."/>
            <person name="Hine E."/>
            <person name="Su Q."/>
            <person name="Daugherty S.C."/>
            <person name="Young S."/>
            <person name="Sadzewicz L."/>
            <person name="Tallon L."/>
            <person name="Cebula T.A."/>
            <person name="Ravel J."/>
            <person name="Colwell R.R."/>
        </authorList>
    </citation>
    <scope>NUCLEOTIDE SEQUENCE [LARGE SCALE GENOMIC DNA]</scope>
    <source>
        <strain evidence="1 2">HENC-02</strain>
    </source>
</reference>
<evidence type="ECO:0000313" key="2">
    <source>
        <dbReference type="Proteomes" id="UP000008367"/>
    </source>
</evidence>
<proteinExistence type="predicted"/>
<accession>A0A454CWE2</accession>
<evidence type="ECO:0000313" key="1">
    <source>
        <dbReference type="EMBL" id="EKM30700.1"/>
    </source>
</evidence>